<dbReference type="PANTHER" id="PTHR34387:SF1">
    <property type="entry name" value="PERIPLASMIC IMMUNOGENIC PROTEIN"/>
    <property type="match status" value="1"/>
</dbReference>
<evidence type="ECO:0000313" key="3">
    <source>
        <dbReference type="Proteomes" id="UP000186364"/>
    </source>
</evidence>
<dbReference type="PANTHER" id="PTHR34387">
    <property type="entry name" value="SLR1258 PROTEIN"/>
    <property type="match status" value="1"/>
</dbReference>
<accession>A0A1Q9B051</accession>
<dbReference type="InterPro" id="IPR007497">
    <property type="entry name" value="SIMPL/DUF541"/>
</dbReference>
<comment type="caution">
    <text evidence="2">The sequence shown here is derived from an EMBL/GenBank/DDBJ whole genome shotgun (WGS) entry which is preliminary data.</text>
</comment>
<dbReference type="Proteomes" id="UP000186364">
    <property type="component" value="Unassembled WGS sequence"/>
</dbReference>
<evidence type="ECO:0008006" key="4">
    <source>
        <dbReference type="Google" id="ProtNLM"/>
    </source>
</evidence>
<reference evidence="2 3" key="1">
    <citation type="submission" date="2016-09" db="EMBL/GenBank/DDBJ databases">
        <title>Rhizobium sp. nov., a novel species isolated from the rice rhizosphere.</title>
        <authorList>
            <person name="Zhao J."/>
            <person name="Zhang X."/>
        </authorList>
    </citation>
    <scope>NUCLEOTIDE SEQUENCE [LARGE SCALE GENOMIC DNA]</scope>
    <source>
        <strain evidence="2 3">1.7048</strain>
    </source>
</reference>
<protein>
    <recommendedName>
        <fullName evidence="4">SIMPL domain-containing protein</fullName>
    </recommendedName>
</protein>
<evidence type="ECO:0000256" key="1">
    <source>
        <dbReference type="SAM" id="SignalP"/>
    </source>
</evidence>
<evidence type="ECO:0000313" key="2">
    <source>
        <dbReference type="EMBL" id="OLP61351.1"/>
    </source>
</evidence>
<dbReference type="Pfam" id="PF04402">
    <property type="entry name" value="SIMPL"/>
    <property type="match status" value="1"/>
</dbReference>
<dbReference type="RefSeq" id="WP_075626744.1">
    <property type="nucleotide sequence ID" value="NZ_FOAM01000009.1"/>
</dbReference>
<sequence length="245" mass="25646">MTLAPLFRPLPRAALLAAGLLAFASAGHAEPPPRPVISVTGTGQASAVPDLAVVSFSVVTQEKEARAALTANNAAMAKVLEAMKARGIAERDLQTSGFAINPQYVYPQNKEGETNPPQLTGYQVANTLTVRIRQIDKLGEILDQAVTLGVNQGGGIQFSIDKPEQLAEDARKAAVANAMAKARTLAAAAGVTLGRVVEMRENSGRPEPMPMMRTMAKDMAAESVPVAAGESAVTVDVEMSFDIAP</sequence>
<name>A0A1Q9B051_9HYPH</name>
<gene>
    <name evidence="2" type="ORF">BJF93_20645</name>
</gene>
<proteinExistence type="predicted"/>
<keyword evidence="1" id="KW-0732">Signal</keyword>
<dbReference type="Gene3D" id="3.30.110.170">
    <property type="entry name" value="Protein of unknown function (DUF541), domain 1"/>
    <property type="match status" value="1"/>
</dbReference>
<dbReference type="InterPro" id="IPR052022">
    <property type="entry name" value="26kDa_periplasmic_antigen"/>
</dbReference>
<dbReference type="Gene3D" id="3.30.70.2970">
    <property type="entry name" value="Protein of unknown function (DUF541), domain 2"/>
    <property type="match status" value="1"/>
</dbReference>
<keyword evidence="3" id="KW-1185">Reference proteome</keyword>
<feature type="signal peptide" evidence="1">
    <location>
        <begin position="1"/>
        <end position="29"/>
    </location>
</feature>
<dbReference type="EMBL" id="MKIP01000033">
    <property type="protein sequence ID" value="OLP61351.1"/>
    <property type="molecule type" value="Genomic_DNA"/>
</dbReference>
<dbReference type="GO" id="GO:0006974">
    <property type="term" value="P:DNA damage response"/>
    <property type="evidence" value="ECO:0007669"/>
    <property type="project" value="TreeGrafter"/>
</dbReference>
<dbReference type="AlphaFoldDB" id="A0A1Q9B051"/>
<feature type="chain" id="PRO_5010268839" description="SIMPL domain-containing protein" evidence="1">
    <location>
        <begin position="30"/>
        <end position="245"/>
    </location>
</feature>
<organism evidence="2 3">
    <name type="scientific">Xaviernesmea oryzae</name>
    <dbReference type="NCBI Taxonomy" id="464029"/>
    <lineage>
        <taxon>Bacteria</taxon>
        <taxon>Pseudomonadati</taxon>
        <taxon>Pseudomonadota</taxon>
        <taxon>Alphaproteobacteria</taxon>
        <taxon>Hyphomicrobiales</taxon>
        <taxon>Rhizobiaceae</taxon>
        <taxon>Rhizobium/Agrobacterium group</taxon>
        <taxon>Xaviernesmea</taxon>
    </lineage>
</organism>
<dbReference type="OrthoDB" id="9813144at2"/>